<dbReference type="Pfam" id="PF02205">
    <property type="entry name" value="WH2"/>
    <property type="match status" value="1"/>
</dbReference>
<gene>
    <name evidence="23" type="ORF">GJ744_006585</name>
</gene>
<evidence type="ECO:0000256" key="11">
    <source>
        <dbReference type="ARBA" id="ARBA00022737"/>
    </source>
</evidence>
<evidence type="ECO:0000256" key="18">
    <source>
        <dbReference type="SAM" id="Coils"/>
    </source>
</evidence>
<feature type="compositionally biased region" description="Polar residues" evidence="19">
    <location>
        <begin position="1177"/>
        <end position="1190"/>
    </location>
</feature>
<feature type="compositionally biased region" description="Acidic residues" evidence="19">
    <location>
        <begin position="1163"/>
        <end position="1174"/>
    </location>
</feature>
<evidence type="ECO:0000313" key="23">
    <source>
        <dbReference type="EMBL" id="KAF7513971.1"/>
    </source>
</evidence>
<dbReference type="CDD" id="cd00052">
    <property type="entry name" value="EH"/>
    <property type="match status" value="2"/>
</dbReference>
<dbReference type="EMBL" id="JAACFV010000003">
    <property type="protein sequence ID" value="KAF7513971.1"/>
    <property type="molecule type" value="Genomic_DNA"/>
</dbReference>
<protein>
    <recommendedName>
        <fullName evidence="6">Actin cytoskeleton-regulatory complex protein PAN1</fullName>
    </recommendedName>
    <alternativeName>
        <fullName evidence="7">Actin cytoskeleton-regulatory complex protein pan1</fullName>
    </alternativeName>
</protein>
<feature type="compositionally biased region" description="Basic and acidic residues" evidence="19">
    <location>
        <begin position="578"/>
        <end position="593"/>
    </location>
</feature>
<evidence type="ECO:0000256" key="6">
    <source>
        <dbReference type="ARBA" id="ARBA00015110"/>
    </source>
</evidence>
<evidence type="ECO:0000256" key="10">
    <source>
        <dbReference type="ARBA" id="ARBA00022583"/>
    </source>
</evidence>
<feature type="compositionally biased region" description="Pro residues" evidence="19">
    <location>
        <begin position="1259"/>
        <end position="1270"/>
    </location>
</feature>
<keyword evidence="11" id="KW-0677">Repeat</keyword>
<dbReference type="PROSITE" id="PS51082">
    <property type="entry name" value="WH2"/>
    <property type="match status" value="1"/>
</dbReference>
<feature type="region of interest" description="Disordered" evidence="19">
    <location>
        <begin position="316"/>
        <end position="387"/>
    </location>
</feature>
<reference evidence="23" key="1">
    <citation type="submission" date="2020-02" db="EMBL/GenBank/DDBJ databases">
        <authorList>
            <person name="Palmer J.M."/>
        </authorList>
    </citation>
    <scope>NUCLEOTIDE SEQUENCE</scope>
    <source>
        <strain evidence="23">EPUS1.4</strain>
        <tissue evidence="23">Thallus</tissue>
    </source>
</reference>
<dbReference type="SUPFAM" id="SSF47473">
    <property type="entry name" value="EF-hand"/>
    <property type="match status" value="2"/>
</dbReference>
<feature type="compositionally biased region" description="Pro residues" evidence="19">
    <location>
        <begin position="1434"/>
        <end position="1464"/>
    </location>
</feature>
<dbReference type="GO" id="GO:0010008">
    <property type="term" value="C:endosome membrane"/>
    <property type="evidence" value="ECO:0007669"/>
    <property type="project" value="UniProtKB-SubCell"/>
</dbReference>
<dbReference type="GO" id="GO:0030479">
    <property type="term" value="C:actin cortical patch"/>
    <property type="evidence" value="ECO:0007669"/>
    <property type="project" value="UniProtKB-SubCell"/>
</dbReference>
<dbReference type="OrthoDB" id="2015333at2759"/>
<evidence type="ECO:0000256" key="2">
    <source>
        <dbReference type="ARBA" id="ARBA00004134"/>
    </source>
</evidence>
<dbReference type="InterPro" id="IPR003124">
    <property type="entry name" value="WH2_dom"/>
</dbReference>
<feature type="compositionally biased region" description="Polar residues" evidence="19">
    <location>
        <begin position="609"/>
        <end position="621"/>
    </location>
</feature>
<feature type="compositionally biased region" description="Polar residues" evidence="19">
    <location>
        <begin position="1229"/>
        <end position="1257"/>
    </location>
</feature>
<proteinExistence type="inferred from homology"/>
<evidence type="ECO:0000313" key="24">
    <source>
        <dbReference type="Proteomes" id="UP000606974"/>
    </source>
</evidence>
<evidence type="ECO:0000256" key="1">
    <source>
        <dbReference type="ARBA" id="ARBA00004125"/>
    </source>
</evidence>
<dbReference type="InterPro" id="IPR000261">
    <property type="entry name" value="EH_dom"/>
</dbReference>
<comment type="similarity">
    <text evidence="4">Belongs to the PAN1 family.</text>
</comment>
<keyword evidence="16" id="KW-0206">Cytoskeleton</keyword>
<feature type="compositionally biased region" description="Basic and acidic residues" evidence="19">
    <location>
        <begin position="792"/>
        <end position="819"/>
    </location>
</feature>
<comment type="subcellular location">
    <subcellularLocation>
        <location evidence="3">Cell membrane</location>
        <topology evidence="3">Peripheral membrane protein</topology>
        <orientation evidence="3">Cytoplasmic side</orientation>
    </subcellularLocation>
    <subcellularLocation>
        <location evidence="2">Cytoplasm</location>
        <location evidence="2">Cytoskeleton</location>
        <location evidence="2">Actin patch</location>
    </subcellularLocation>
    <subcellularLocation>
        <location evidence="1">Endosome membrane</location>
        <topology evidence="1">Peripheral membrane protein</topology>
        <orientation evidence="1">Cytoplasmic side</orientation>
    </subcellularLocation>
</comment>
<feature type="compositionally biased region" description="Basic and acidic residues" evidence="19">
    <location>
        <begin position="1105"/>
        <end position="1155"/>
    </location>
</feature>
<evidence type="ECO:0000256" key="17">
    <source>
        <dbReference type="ARBA" id="ARBA00025194"/>
    </source>
</evidence>
<evidence type="ECO:0000256" key="3">
    <source>
        <dbReference type="ARBA" id="ARBA00004413"/>
    </source>
</evidence>
<feature type="compositionally biased region" description="Pro residues" evidence="19">
    <location>
        <begin position="1402"/>
        <end position="1426"/>
    </location>
</feature>
<feature type="compositionally biased region" description="Low complexity" evidence="19">
    <location>
        <begin position="63"/>
        <end position="86"/>
    </location>
</feature>
<keyword evidence="10" id="KW-0254">Endocytosis</keyword>
<dbReference type="SMART" id="SM00027">
    <property type="entry name" value="EH"/>
    <property type="match status" value="2"/>
</dbReference>
<feature type="region of interest" description="Disordered" evidence="19">
    <location>
        <begin position="269"/>
        <end position="304"/>
    </location>
</feature>
<keyword evidence="9" id="KW-0963">Cytoplasm</keyword>
<dbReference type="InterPro" id="IPR002048">
    <property type="entry name" value="EF_hand_dom"/>
</dbReference>
<feature type="domain" description="EH" evidence="20">
    <location>
        <begin position="438"/>
        <end position="527"/>
    </location>
</feature>
<name>A0A8H7EBP4_9EURO</name>
<accession>A0A8H7EBP4</accession>
<evidence type="ECO:0000256" key="8">
    <source>
        <dbReference type="ARBA" id="ARBA00022475"/>
    </source>
</evidence>
<evidence type="ECO:0000259" key="20">
    <source>
        <dbReference type="PROSITE" id="PS50031"/>
    </source>
</evidence>
<feature type="compositionally biased region" description="Polar residues" evidence="19">
    <location>
        <begin position="371"/>
        <end position="382"/>
    </location>
</feature>
<feature type="region of interest" description="Disordered" evidence="19">
    <location>
        <begin position="773"/>
        <end position="819"/>
    </location>
</feature>
<feature type="compositionally biased region" description="Basic and acidic residues" evidence="19">
    <location>
        <begin position="981"/>
        <end position="1009"/>
    </location>
</feature>
<feature type="compositionally biased region" description="Acidic residues" evidence="19">
    <location>
        <begin position="1312"/>
        <end position="1330"/>
    </location>
</feature>
<keyword evidence="14" id="KW-0472">Membrane</keyword>
<dbReference type="Gene3D" id="1.10.238.10">
    <property type="entry name" value="EF-hand"/>
    <property type="match status" value="2"/>
</dbReference>
<evidence type="ECO:0000256" key="4">
    <source>
        <dbReference type="ARBA" id="ARBA00009351"/>
    </source>
</evidence>
<feature type="compositionally biased region" description="Low complexity" evidence="19">
    <location>
        <begin position="323"/>
        <end position="346"/>
    </location>
</feature>
<feature type="compositionally biased region" description="Low complexity" evidence="19">
    <location>
        <begin position="568"/>
        <end position="577"/>
    </location>
</feature>
<dbReference type="InterPro" id="IPR011992">
    <property type="entry name" value="EF-hand-dom_pair"/>
</dbReference>
<feature type="domain" description="WH2" evidence="22">
    <location>
        <begin position="1471"/>
        <end position="1488"/>
    </location>
</feature>
<dbReference type="Pfam" id="PF12763">
    <property type="entry name" value="EH"/>
    <property type="match status" value="2"/>
</dbReference>
<keyword evidence="15" id="KW-0009">Actin-binding</keyword>
<dbReference type="FunFam" id="1.10.238.10:FF:000349">
    <property type="entry name" value="Actin cytoskeleton-regulatory complex protein PAN1"/>
    <property type="match status" value="1"/>
</dbReference>
<dbReference type="GO" id="GO:0005509">
    <property type="term" value="F:calcium ion binding"/>
    <property type="evidence" value="ECO:0007669"/>
    <property type="project" value="InterPro"/>
</dbReference>
<feature type="compositionally biased region" description="Polar residues" evidence="19">
    <location>
        <begin position="1387"/>
        <end position="1398"/>
    </location>
</feature>
<dbReference type="PROSITE" id="PS50031">
    <property type="entry name" value="EH"/>
    <property type="match status" value="2"/>
</dbReference>
<feature type="region of interest" description="Disordered" evidence="19">
    <location>
        <begin position="565"/>
        <end position="622"/>
    </location>
</feature>
<keyword evidence="12" id="KW-0967">Endosome</keyword>
<feature type="compositionally biased region" description="Low complexity" evidence="19">
    <location>
        <begin position="919"/>
        <end position="939"/>
    </location>
</feature>
<evidence type="ECO:0000256" key="12">
    <source>
        <dbReference type="ARBA" id="ARBA00022753"/>
    </source>
</evidence>
<evidence type="ECO:0000256" key="13">
    <source>
        <dbReference type="ARBA" id="ARBA00023054"/>
    </source>
</evidence>
<evidence type="ECO:0000259" key="21">
    <source>
        <dbReference type="PROSITE" id="PS50222"/>
    </source>
</evidence>
<keyword evidence="13 18" id="KW-0175">Coiled coil</keyword>
<evidence type="ECO:0000256" key="9">
    <source>
        <dbReference type="ARBA" id="ARBA00022490"/>
    </source>
</evidence>
<feature type="compositionally biased region" description="Pro residues" evidence="19">
    <location>
        <begin position="1198"/>
        <end position="1215"/>
    </location>
</feature>
<feature type="region of interest" description="Disordered" evidence="19">
    <location>
        <begin position="870"/>
        <end position="1504"/>
    </location>
</feature>
<feature type="compositionally biased region" description="Basic and acidic residues" evidence="19">
    <location>
        <begin position="1077"/>
        <end position="1098"/>
    </location>
</feature>
<keyword evidence="24" id="KW-1185">Reference proteome</keyword>
<feature type="region of interest" description="Disordered" evidence="19">
    <location>
        <begin position="1"/>
        <end position="88"/>
    </location>
</feature>
<comment type="function">
    <text evidence="17">Component of the PAN1 actin cytoskeleton-regulatory complex required for the internalization of endosomes during actin-coupled endocytosis. The complex links the site of endocytosis to the cell membrane-associated actin cytoskeleton. Mediates uptake of external molecules and vacuolar degradation of plasma membrane proteins. Plays a role in the proper organization of the cell membrane-associated actin cytoskeleton and promotes its destabilization.</text>
</comment>
<sequence length="1504" mass="162489">MYSSSNSFLGGANSARPGPGPLGQQSSFSNFQPIPQQPQQQQPPFASQPTGFGGSSIQPQITGFLGPGQQQSFQGPPQQPQFTGYPAQNLPQQTASFQQPRLQLFQPQQPQQPQQPPAAPLKPQQTSSQIAQSFSTGSVPHASTQTQSKQSNKIPNIRLSFITATDQAKFEQLFKSAVGNGQALDGEKAKDLLLRSKLPGNVLSQIWILSDTTKSGQLLFPEFALAMYLCNLSLTGKSLPSSLPDKVKNEVSSMVDIISFNVADDRAAAATPPSNVPNFDAPLRQNTISPPAPQAPQPQQASNQQLLTQLTSQPTGFYNQATGFQPNLQPQQQQQQQQTGFTQNPPATGYSGPRPPMPPMPSSFVNSMSPQQTGSGPLQAQPTGMPGQWGFVNAPPAGLPNIEALQQRLMPQAGREGGYTTQGLSGTAKVPWAVTKDEKRIYDQIFRAWDGFNKGFISGDVAIEIMGQSGLDRKDLEAIWTLSDPNNRGRLDMDEFAVAIHLMYRTLNGYPVPSRLPPELIPPSTRNINNSIDTVKSLLSQDAESRKSSGAFLQPQRTGVSYLKTHSFRSGSSSPSFGRKDATVFRNNDDDIGYKSSARRRIGAGGRTPSPSHSDAGTSDASYDDMTLDLIRKKIREKRILIDATDFKDENAADEDDVLDRRDRREAEDLFRQIRRLQDDIDRHSNSAFHSSDSGAERRFMRRELQRYQDRIPSLASDVRKLERSIVDARLELFRCKDAKAHPNAMANIVGTGPGGAVTEGDRIKARARARMQARAAELSGRPVPAADDEGAAQRRLEEESSRIRSEQERNERMARDVEDSVKDFASALEDGLRDQGESASQEHERRRWEEALGVEKEVKDLIFDLQRGSRTARVRKDEYVGSSNTDRSPTDLYRQNSRETRTPSAPVDEGKRAATNGSLPPTSAAPQPPASSSSSLTTGNSHQDRIASAKEKALKRIQDRMAAAGLKPAGEAGGETLQQRQEREKQEREERLKQAEAEDAKREQERQQRLASEGAARSPSSAKATNKKPPPPPSRKGRQDSVDLSHDKRAADAAAKAKADDEAAQEIKAEQQAQEATRKQIELETKAKEDDFEKEQEAAQARLKALEEQVRQGKIKKQEEKARKKAAEKEAREKEAKLAAQRAELEAARERERQLQLQLESLGDDSSSDEEGPQEITPQDTTPSTSQVLPTTASIPDPAPAPAPPAPPPPPAPPAASSTSSSVREATPLSSPPMTNSTPVVEQSRNPYFKRSSVSSEPGPPAAAPPMPPATVSSTNPFHRVAQQGVAQQEAAKPMVPTFTGAQSRRRQESDEWSNVDSDKEDSDNEDEPPAGGSAKHLASILFGTMAPPRPLSAQDNSKPATPVQDAPLPPSTMPGSFDEAEFSEVSRSPQVPDNTLSPLAFPPPPPPMPSTGAPSAPPLPPPMPEGGASAAPPLPPPPPPPPMALPAPGTTAPPPPPMPAPGATPGGGGVGALLGEIQAGKGLKKVQTKDRSVSAVAGRVLD</sequence>
<evidence type="ECO:0000256" key="15">
    <source>
        <dbReference type="ARBA" id="ARBA00023203"/>
    </source>
</evidence>
<evidence type="ECO:0000256" key="19">
    <source>
        <dbReference type="SAM" id="MobiDB-lite"/>
    </source>
</evidence>
<feature type="coiled-coil region" evidence="18">
    <location>
        <begin position="667"/>
        <end position="725"/>
    </location>
</feature>
<evidence type="ECO:0000256" key="7">
    <source>
        <dbReference type="ARBA" id="ARBA00020728"/>
    </source>
</evidence>
<dbReference type="Proteomes" id="UP000606974">
    <property type="component" value="Unassembled WGS sequence"/>
</dbReference>
<dbReference type="PANTHER" id="PTHR11216:SF173">
    <property type="entry name" value="ACTIN CYTOSKELETON-REGULATORY COMPLEX PROTEIN PAN1"/>
    <property type="match status" value="1"/>
</dbReference>
<dbReference type="PANTHER" id="PTHR11216">
    <property type="entry name" value="EH DOMAIN"/>
    <property type="match status" value="1"/>
</dbReference>
<dbReference type="GO" id="GO:0005886">
    <property type="term" value="C:plasma membrane"/>
    <property type="evidence" value="ECO:0007669"/>
    <property type="project" value="UniProtKB-SubCell"/>
</dbReference>
<evidence type="ECO:0000259" key="22">
    <source>
        <dbReference type="PROSITE" id="PS51082"/>
    </source>
</evidence>
<dbReference type="GO" id="GO:0003779">
    <property type="term" value="F:actin binding"/>
    <property type="evidence" value="ECO:0007669"/>
    <property type="project" value="UniProtKB-KW"/>
</dbReference>
<comment type="caution">
    <text evidence="23">The sequence shown here is derived from an EMBL/GenBank/DDBJ whole genome shotgun (WGS) entry which is preliminary data.</text>
</comment>
<evidence type="ECO:0000256" key="16">
    <source>
        <dbReference type="ARBA" id="ARBA00023212"/>
    </source>
</evidence>
<comment type="subunit">
    <text evidence="5">Component of the PAN1 actin cytoskeleton-regulatory complex.</text>
</comment>
<dbReference type="GO" id="GO:0016197">
    <property type="term" value="P:endosomal transport"/>
    <property type="evidence" value="ECO:0007669"/>
    <property type="project" value="TreeGrafter"/>
</dbReference>
<feature type="region of interest" description="Disordered" evidence="19">
    <location>
        <begin position="106"/>
        <end position="151"/>
    </location>
</feature>
<feature type="compositionally biased region" description="Polar residues" evidence="19">
    <location>
        <begin position="126"/>
        <end position="151"/>
    </location>
</feature>
<feature type="domain" description="EF-hand" evidence="21">
    <location>
        <begin position="471"/>
        <end position="506"/>
    </location>
</feature>
<feature type="compositionally biased region" description="Low complexity" evidence="19">
    <location>
        <begin position="1282"/>
        <end position="1293"/>
    </location>
</feature>
<evidence type="ECO:0000256" key="5">
    <source>
        <dbReference type="ARBA" id="ARBA00011159"/>
    </source>
</evidence>
<evidence type="ECO:0000256" key="14">
    <source>
        <dbReference type="ARBA" id="ARBA00023136"/>
    </source>
</evidence>
<organism evidence="23 24">
    <name type="scientific">Endocarpon pusillum</name>
    <dbReference type="NCBI Taxonomy" id="364733"/>
    <lineage>
        <taxon>Eukaryota</taxon>
        <taxon>Fungi</taxon>
        <taxon>Dikarya</taxon>
        <taxon>Ascomycota</taxon>
        <taxon>Pezizomycotina</taxon>
        <taxon>Eurotiomycetes</taxon>
        <taxon>Chaetothyriomycetidae</taxon>
        <taxon>Verrucariales</taxon>
        <taxon>Verrucariaceae</taxon>
        <taxon>Endocarpon</taxon>
    </lineage>
</organism>
<feature type="compositionally biased region" description="Low complexity" evidence="19">
    <location>
        <begin position="24"/>
        <end position="49"/>
    </location>
</feature>
<dbReference type="PROSITE" id="PS50222">
    <property type="entry name" value="EF_HAND_2"/>
    <property type="match status" value="1"/>
</dbReference>
<feature type="compositionally biased region" description="Basic and acidic residues" evidence="19">
    <location>
        <begin position="943"/>
        <end position="960"/>
    </location>
</feature>
<feature type="compositionally biased region" description="Basic and acidic residues" evidence="19">
    <location>
        <begin position="1038"/>
        <end position="1070"/>
    </location>
</feature>
<keyword evidence="8" id="KW-1003">Cell membrane</keyword>
<dbReference type="GO" id="GO:0006897">
    <property type="term" value="P:endocytosis"/>
    <property type="evidence" value="ECO:0007669"/>
    <property type="project" value="UniProtKB-KW"/>
</dbReference>
<feature type="domain" description="EH" evidence="20">
    <location>
        <begin position="166"/>
        <end position="254"/>
    </location>
</feature>